<evidence type="ECO:0000313" key="2">
    <source>
        <dbReference type="Proteomes" id="UP000093501"/>
    </source>
</evidence>
<keyword evidence="2" id="KW-1185">Reference proteome</keyword>
<organism evidence="1 2">
    <name type="scientific">Tessaracoccus lapidicaptus</name>
    <dbReference type="NCBI Taxonomy" id="1427523"/>
    <lineage>
        <taxon>Bacteria</taxon>
        <taxon>Bacillati</taxon>
        <taxon>Actinomycetota</taxon>
        <taxon>Actinomycetes</taxon>
        <taxon>Propionibacteriales</taxon>
        <taxon>Propionibacteriaceae</taxon>
        <taxon>Tessaracoccus</taxon>
    </lineage>
</organism>
<reference evidence="2" key="1">
    <citation type="submission" date="2016-07" db="EMBL/GenBank/DDBJ databases">
        <authorList>
            <person name="Florea S."/>
            <person name="Webb J.S."/>
            <person name="Jaromczyk J."/>
            <person name="Schardl C.L."/>
        </authorList>
    </citation>
    <scope>NUCLEOTIDE SEQUENCE [LARGE SCALE GENOMIC DNA]</scope>
    <source>
        <strain evidence="2">IPBSL-7</strain>
    </source>
</reference>
<gene>
    <name evidence="1" type="ORF">BCR15_01690</name>
</gene>
<dbReference type="Proteomes" id="UP000093501">
    <property type="component" value="Unassembled WGS sequence"/>
</dbReference>
<protein>
    <submittedName>
        <fullName evidence="1">Uncharacterized protein</fullName>
    </submittedName>
</protein>
<dbReference type="EMBL" id="MBQD01000011">
    <property type="protein sequence ID" value="OCL36598.1"/>
    <property type="molecule type" value="Genomic_DNA"/>
</dbReference>
<name>A0A1C0AQA1_9ACTN</name>
<sequence>MNLLPLEVLPGWPQPEPVSDLTLVMLTIVGPLALGAVIALLAFGPKLARRQRDEARGTDVERVHRA</sequence>
<evidence type="ECO:0000313" key="1">
    <source>
        <dbReference type="EMBL" id="OCL36598.1"/>
    </source>
</evidence>
<comment type="caution">
    <text evidence="1">The sequence shown here is derived from an EMBL/GenBank/DDBJ whole genome shotgun (WGS) entry which is preliminary data.</text>
</comment>
<dbReference type="RefSeq" id="WP_068750995.1">
    <property type="nucleotide sequence ID" value="NZ_JBDXXE010000020.1"/>
</dbReference>
<dbReference type="AlphaFoldDB" id="A0A1C0AQA1"/>
<accession>A0A1C0AQA1</accession>
<proteinExistence type="predicted"/>